<comment type="caution">
    <text evidence="7">The sequence shown here is derived from an EMBL/GenBank/DDBJ whole genome shotgun (WGS) entry which is preliminary data.</text>
</comment>
<dbReference type="Proteomes" id="UP001177140">
    <property type="component" value="Unassembled WGS sequence"/>
</dbReference>
<feature type="active site" evidence="4">
    <location>
        <position position="54"/>
    </location>
</feature>
<dbReference type="Pfam" id="PF01095">
    <property type="entry name" value="Pectinesterase"/>
    <property type="match status" value="1"/>
</dbReference>
<keyword evidence="2 5" id="KW-0378">Hydrolase</keyword>
<dbReference type="AlphaFoldDB" id="A0AA41S2Q9"/>
<evidence type="ECO:0000313" key="7">
    <source>
        <dbReference type="EMBL" id="MCL7027716.1"/>
    </source>
</evidence>
<dbReference type="EMBL" id="JAJJMA010071408">
    <property type="protein sequence ID" value="MCL7027716.1"/>
    <property type="molecule type" value="Genomic_DNA"/>
</dbReference>
<evidence type="ECO:0000256" key="2">
    <source>
        <dbReference type="ARBA" id="ARBA00022801"/>
    </source>
</evidence>
<protein>
    <recommendedName>
        <fullName evidence="5">Pectinesterase</fullName>
        <ecNumber evidence="5">3.1.1.11</ecNumber>
    </recommendedName>
</protein>
<evidence type="ECO:0000256" key="4">
    <source>
        <dbReference type="PROSITE-ProRule" id="PRU10040"/>
    </source>
</evidence>
<dbReference type="Gene3D" id="2.160.20.10">
    <property type="entry name" value="Single-stranded right-handed beta-helix, Pectin lyase-like"/>
    <property type="match status" value="1"/>
</dbReference>
<dbReference type="InterPro" id="IPR011050">
    <property type="entry name" value="Pectin_lyase_fold/virulence"/>
</dbReference>
<dbReference type="PANTHER" id="PTHR31707">
    <property type="entry name" value="PECTINESTERASE"/>
    <property type="match status" value="1"/>
</dbReference>
<organism evidence="7 8">
    <name type="scientific">Papaver nudicaule</name>
    <name type="common">Iceland poppy</name>
    <dbReference type="NCBI Taxonomy" id="74823"/>
    <lineage>
        <taxon>Eukaryota</taxon>
        <taxon>Viridiplantae</taxon>
        <taxon>Streptophyta</taxon>
        <taxon>Embryophyta</taxon>
        <taxon>Tracheophyta</taxon>
        <taxon>Spermatophyta</taxon>
        <taxon>Magnoliopsida</taxon>
        <taxon>Ranunculales</taxon>
        <taxon>Papaveraceae</taxon>
        <taxon>Papaveroideae</taxon>
        <taxon>Papaver</taxon>
    </lineage>
</organism>
<evidence type="ECO:0000256" key="5">
    <source>
        <dbReference type="RuleBase" id="RU000589"/>
    </source>
</evidence>
<comment type="catalytic activity">
    <reaction evidence="5">
        <text>[(1-&gt;4)-alpha-D-galacturonosyl methyl ester](n) + n H2O = [(1-&gt;4)-alpha-D-galacturonosyl](n) + n methanol + n H(+)</text>
        <dbReference type="Rhea" id="RHEA:22380"/>
        <dbReference type="Rhea" id="RHEA-COMP:14570"/>
        <dbReference type="Rhea" id="RHEA-COMP:14573"/>
        <dbReference type="ChEBI" id="CHEBI:15377"/>
        <dbReference type="ChEBI" id="CHEBI:15378"/>
        <dbReference type="ChEBI" id="CHEBI:17790"/>
        <dbReference type="ChEBI" id="CHEBI:140522"/>
        <dbReference type="ChEBI" id="CHEBI:140523"/>
        <dbReference type="EC" id="3.1.1.11"/>
    </reaction>
</comment>
<reference evidence="7" key="1">
    <citation type="submission" date="2022-03" db="EMBL/GenBank/DDBJ databases">
        <title>A functionally conserved STORR gene fusion in Papaver species that diverged 16.8 million years ago.</title>
        <authorList>
            <person name="Catania T."/>
        </authorList>
    </citation>
    <scope>NUCLEOTIDE SEQUENCE</scope>
    <source>
        <strain evidence="7">S-191538</strain>
    </source>
</reference>
<sequence>MNTAGPAMGQAVALRQTGNHAIYNRCKMDGFQDTLYVHRGRQFYRDCLVMGTVDIIFGDASVVFQGCTIMPKLPLPGQNNMTTSQGRTKDTNTGISIQNCTIVPSPSLEANVTAAKTYLGRPWKQFSRTIFMESYIDSFIDAEGWHKMEGAKFGVDQLFYGKYENWGPGADTSKRVNWSGYHDPVQALDFTVAKLIGGDWLDSNIVNYTLGIFNETH</sequence>
<keyword evidence="3 5" id="KW-0063">Aspartyl esterase</keyword>
<evidence type="ECO:0000256" key="3">
    <source>
        <dbReference type="ARBA" id="ARBA00023085"/>
    </source>
</evidence>
<keyword evidence="8" id="KW-1185">Reference proteome</keyword>
<comment type="pathway">
    <text evidence="1 5">Glycan metabolism; pectin degradation; 2-dehydro-3-deoxy-D-gluconate from pectin: step 1/5.</text>
</comment>
<dbReference type="PROSITE" id="PS00503">
    <property type="entry name" value="PECTINESTERASE_2"/>
    <property type="match status" value="1"/>
</dbReference>
<proteinExistence type="predicted"/>
<evidence type="ECO:0000313" key="8">
    <source>
        <dbReference type="Proteomes" id="UP001177140"/>
    </source>
</evidence>
<evidence type="ECO:0000256" key="1">
    <source>
        <dbReference type="ARBA" id="ARBA00005184"/>
    </source>
</evidence>
<dbReference type="InterPro" id="IPR012334">
    <property type="entry name" value="Pectin_lyas_fold"/>
</dbReference>
<dbReference type="GO" id="GO:0030599">
    <property type="term" value="F:pectinesterase activity"/>
    <property type="evidence" value="ECO:0007669"/>
    <property type="project" value="UniProtKB-UniRule"/>
</dbReference>
<dbReference type="SUPFAM" id="SSF51126">
    <property type="entry name" value="Pectin lyase-like"/>
    <property type="match status" value="1"/>
</dbReference>
<dbReference type="GO" id="GO:0045490">
    <property type="term" value="P:pectin catabolic process"/>
    <property type="evidence" value="ECO:0007669"/>
    <property type="project" value="UniProtKB-UniRule"/>
</dbReference>
<name>A0AA41S2Q9_PAPNU</name>
<dbReference type="EC" id="3.1.1.11" evidence="5"/>
<accession>A0AA41S2Q9</accession>
<dbReference type="InterPro" id="IPR033131">
    <property type="entry name" value="Pectinesterase_Asp_AS"/>
</dbReference>
<gene>
    <name evidence="7" type="ORF">MKW94_020504</name>
</gene>
<dbReference type="InterPro" id="IPR000070">
    <property type="entry name" value="Pectinesterase_cat"/>
</dbReference>
<feature type="domain" description="Pectinesterase catalytic" evidence="6">
    <location>
        <begin position="2"/>
        <end position="199"/>
    </location>
</feature>
<evidence type="ECO:0000259" key="6">
    <source>
        <dbReference type="Pfam" id="PF01095"/>
    </source>
</evidence>
<dbReference type="GO" id="GO:0042545">
    <property type="term" value="P:cell wall modification"/>
    <property type="evidence" value="ECO:0007669"/>
    <property type="project" value="UniProtKB-UniRule"/>
</dbReference>